<feature type="signal peptide" evidence="2">
    <location>
        <begin position="1"/>
        <end position="19"/>
    </location>
</feature>
<accession>A0A8S3SZW2</accession>
<evidence type="ECO:0000313" key="4">
    <source>
        <dbReference type="Proteomes" id="UP000683360"/>
    </source>
</evidence>
<organism evidence="3 4">
    <name type="scientific">Mytilus edulis</name>
    <name type="common">Blue mussel</name>
    <dbReference type="NCBI Taxonomy" id="6550"/>
    <lineage>
        <taxon>Eukaryota</taxon>
        <taxon>Metazoa</taxon>
        <taxon>Spiralia</taxon>
        <taxon>Lophotrochozoa</taxon>
        <taxon>Mollusca</taxon>
        <taxon>Bivalvia</taxon>
        <taxon>Autobranchia</taxon>
        <taxon>Pteriomorphia</taxon>
        <taxon>Mytilida</taxon>
        <taxon>Mytiloidea</taxon>
        <taxon>Mytilidae</taxon>
        <taxon>Mytilinae</taxon>
        <taxon>Mytilus</taxon>
    </lineage>
</organism>
<keyword evidence="2" id="KW-0732">Signal</keyword>
<keyword evidence="1" id="KW-0812">Transmembrane</keyword>
<keyword evidence="1" id="KW-1133">Transmembrane helix</keyword>
<sequence length="415" mass="48155">MEFEFLFVLLLLLTKSLLTETKLTKEQPLIIKDSGVTNTEIGSIALVVYVDVKNPRPSAVDVEILVEKCCIDEGKKDDDCEIMKVYGYPHDMAGMCILFLKADNFTQILQIVFNTTLEYEKPVSFLPEFVNEYLFDVRIPHKCPSPDEDRFHHCSPVMCDMKYHGHRNYFNETSRLCSPLPDCPGSNMIPPAMVFDIESNSCKNVARPKFMTKEEKKLLSGKHDYHADYEEVDWMTERRMACNHGILLPNKSSCLCNPGWDSLVLPDQEIHNRRLQMCNKGRKGYWKHVLALSVTIIVLLHVSNHKRRKDKQKRYRELSPDISPVKAGFFQSLHDDYNPKGVKNKNVLTIDIDFEDDSFEMYDIEKRGRISQFFHRIYHRFIPAKKDNIDFSMEEINVGTTLLSPVSMDADYEFD</sequence>
<comment type="caution">
    <text evidence="3">The sequence shown here is derived from an EMBL/GenBank/DDBJ whole genome shotgun (WGS) entry which is preliminary data.</text>
</comment>
<dbReference type="EMBL" id="CAJPWZ010001936">
    <property type="protein sequence ID" value="CAG2226793.1"/>
    <property type="molecule type" value="Genomic_DNA"/>
</dbReference>
<dbReference type="Proteomes" id="UP000683360">
    <property type="component" value="Unassembled WGS sequence"/>
</dbReference>
<evidence type="ECO:0000313" key="3">
    <source>
        <dbReference type="EMBL" id="CAG2226793.1"/>
    </source>
</evidence>
<reference evidence="3" key="1">
    <citation type="submission" date="2021-03" db="EMBL/GenBank/DDBJ databases">
        <authorList>
            <person name="Bekaert M."/>
        </authorList>
    </citation>
    <scope>NUCLEOTIDE SEQUENCE</scope>
</reference>
<evidence type="ECO:0000256" key="1">
    <source>
        <dbReference type="SAM" id="Phobius"/>
    </source>
</evidence>
<feature type="chain" id="PRO_5035919432" evidence="2">
    <location>
        <begin position="20"/>
        <end position="415"/>
    </location>
</feature>
<keyword evidence="1" id="KW-0472">Membrane</keyword>
<keyword evidence="4" id="KW-1185">Reference proteome</keyword>
<dbReference type="OrthoDB" id="6061657at2759"/>
<feature type="transmembrane region" description="Helical" evidence="1">
    <location>
        <begin position="285"/>
        <end position="304"/>
    </location>
</feature>
<protein>
    <submittedName>
        <fullName evidence="3">Uncharacterized protein</fullName>
    </submittedName>
</protein>
<proteinExistence type="predicted"/>
<evidence type="ECO:0000256" key="2">
    <source>
        <dbReference type="SAM" id="SignalP"/>
    </source>
</evidence>
<dbReference type="AlphaFoldDB" id="A0A8S3SZW2"/>
<name>A0A8S3SZW2_MYTED</name>
<gene>
    <name evidence="3" type="ORF">MEDL_39860</name>
</gene>